<evidence type="ECO:0000313" key="2">
    <source>
        <dbReference type="EMBL" id="OHF00448.1"/>
    </source>
</evidence>
<dbReference type="Proteomes" id="UP000176998">
    <property type="component" value="Unassembled WGS sequence"/>
</dbReference>
<gene>
    <name evidence="2" type="ORF">CORC01_04198</name>
</gene>
<organism evidence="2 3">
    <name type="scientific">Colletotrichum orchidophilum</name>
    <dbReference type="NCBI Taxonomy" id="1209926"/>
    <lineage>
        <taxon>Eukaryota</taxon>
        <taxon>Fungi</taxon>
        <taxon>Dikarya</taxon>
        <taxon>Ascomycota</taxon>
        <taxon>Pezizomycotina</taxon>
        <taxon>Sordariomycetes</taxon>
        <taxon>Hypocreomycetidae</taxon>
        <taxon>Glomerellales</taxon>
        <taxon>Glomerellaceae</taxon>
        <taxon>Colletotrichum</taxon>
    </lineage>
</organism>
<evidence type="ECO:0000313" key="3">
    <source>
        <dbReference type="Proteomes" id="UP000176998"/>
    </source>
</evidence>
<dbReference type="AlphaFoldDB" id="A0A1G4BGH0"/>
<name>A0A1G4BGH0_9PEZI</name>
<dbReference type="GeneID" id="34557356"/>
<feature type="region of interest" description="Disordered" evidence="1">
    <location>
        <begin position="1"/>
        <end position="31"/>
    </location>
</feature>
<accession>A0A1G4BGH0</accession>
<protein>
    <submittedName>
        <fullName evidence="2">Uncharacterized protein</fullName>
    </submittedName>
</protein>
<comment type="caution">
    <text evidence="2">The sequence shown here is derived from an EMBL/GenBank/DDBJ whole genome shotgun (WGS) entry which is preliminary data.</text>
</comment>
<evidence type="ECO:0000256" key="1">
    <source>
        <dbReference type="SAM" id="MobiDB-lite"/>
    </source>
</evidence>
<keyword evidence="3" id="KW-1185">Reference proteome</keyword>
<feature type="compositionally biased region" description="Polar residues" evidence="1">
    <location>
        <begin position="1"/>
        <end position="11"/>
    </location>
</feature>
<proteinExistence type="predicted"/>
<reference evidence="2 3" key="1">
    <citation type="submission" date="2016-09" db="EMBL/GenBank/DDBJ databases">
        <authorList>
            <person name="Capua I."/>
            <person name="De Benedictis P."/>
            <person name="Joannis T."/>
            <person name="Lombin L.H."/>
            <person name="Cattoli G."/>
        </authorList>
    </citation>
    <scope>NUCLEOTIDE SEQUENCE [LARGE SCALE GENOMIC DNA]</scope>
    <source>
        <strain evidence="2 3">IMI 309357</strain>
    </source>
</reference>
<sequence length="72" mass="7390">MTASKDSSTPSHVALAEASVSTNAPGEYPKPDAKAVVMADEHIIPATVQPVQLSEDPSDATPHTGAEEIPPV</sequence>
<feature type="region of interest" description="Disordered" evidence="1">
    <location>
        <begin position="48"/>
        <end position="72"/>
    </location>
</feature>
<dbReference type="EMBL" id="MJBS01000027">
    <property type="protein sequence ID" value="OHF00448.1"/>
    <property type="molecule type" value="Genomic_DNA"/>
</dbReference>
<dbReference type="RefSeq" id="XP_022477591.1">
    <property type="nucleotide sequence ID" value="XM_022615846.1"/>
</dbReference>